<dbReference type="GO" id="GO:0035375">
    <property type="term" value="F:zymogen binding"/>
    <property type="evidence" value="ECO:0007669"/>
    <property type="project" value="TreeGrafter"/>
</dbReference>
<evidence type="ECO:0000256" key="7">
    <source>
        <dbReference type="SAM" id="SignalP"/>
    </source>
</evidence>
<sequence length="143" mass="16956">MKFIILTCLLAVALAKQRMEQYISSEESMENSQENFKQNMDVVFYPSQETVENIHIPQMESVEAPMEVSDIISQQQYNQKMMDMSVNAKEKTVMTEESKNIQDYMNKMKRYSKITWPQFVKLLHQHQKIMTPWIYYPSTPSQV</sequence>
<evidence type="ECO:0000313" key="8">
    <source>
        <dbReference type="Proteomes" id="UP000515126"/>
    </source>
</evidence>
<dbReference type="Pfam" id="PF00363">
    <property type="entry name" value="Casein"/>
    <property type="match status" value="1"/>
</dbReference>
<organism evidence="8 9">
    <name type="scientific">Mus caroli</name>
    <name type="common">Ryukyu mouse</name>
    <name type="synonym">Ricefield mouse</name>
    <dbReference type="NCBI Taxonomy" id="10089"/>
    <lineage>
        <taxon>Eukaryota</taxon>
        <taxon>Metazoa</taxon>
        <taxon>Chordata</taxon>
        <taxon>Craniata</taxon>
        <taxon>Vertebrata</taxon>
        <taxon>Euteleostomi</taxon>
        <taxon>Mammalia</taxon>
        <taxon>Eutheria</taxon>
        <taxon>Euarchontoglires</taxon>
        <taxon>Glires</taxon>
        <taxon>Rodentia</taxon>
        <taxon>Myomorpha</taxon>
        <taxon>Muroidea</taxon>
        <taxon>Muridae</taxon>
        <taxon>Murinae</taxon>
        <taxon>Mus</taxon>
        <taxon>Mus</taxon>
    </lineage>
</organism>
<dbReference type="GO" id="GO:0042803">
    <property type="term" value="F:protein homodimerization activity"/>
    <property type="evidence" value="ECO:0007669"/>
    <property type="project" value="TreeGrafter"/>
</dbReference>
<proteinExistence type="inferred from homology"/>
<name>A0A6P5PMH4_MUSCR</name>
<feature type="chain" id="PRO_5028050933" evidence="7">
    <location>
        <begin position="16"/>
        <end position="143"/>
    </location>
</feature>
<evidence type="ECO:0000256" key="4">
    <source>
        <dbReference type="ARBA" id="ARBA00022525"/>
    </source>
</evidence>
<comment type="function">
    <text evidence="1">Important role in the capacity of milk to transport calcium phosphate.</text>
</comment>
<evidence type="ECO:0000256" key="2">
    <source>
        <dbReference type="ARBA" id="ARBA00004613"/>
    </source>
</evidence>
<dbReference type="RefSeq" id="XP_021019201.1">
    <property type="nucleotide sequence ID" value="XM_021163542.1"/>
</dbReference>
<evidence type="ECO:0000313" key="9">
    <source>
        <dbReference type="RefSeq" id="XP_021019201.1"/>
    </source>
</evidence>
<evidence type="ECO:0000256" key="1">
    <source>
        <dbReference type="ARBA" id="ARBA00003383"/>
    </source>
</evidence>
<keyword evidence="5 7" id="KW-0732">Signal</keyword>
<dbReference type="PROSITE" id="PS00306">
    <property type="entry name" value="CASEIN_ALPHA_BETA"/>
    <property type="match status" value="1"/>
</dbReference>
<dbReference type="InterPro" id="IPR001588">
    <property type="entry name" value="Casein"/>
</dbReference>
<evidence type="ECO:0000256" key="5">
    <source>
        <dbReference type="ARBA" id="ARBA00022729"/>
    </source>
</evidence>
<dbReference type="PIRSF" id="PIRSF002371">
    <property type="entry name" value="Alpha-s2-casein"/>
    <property type="match status" value="1"/>
</dbReference>
<dbReference type="PANTHER" id="PTHR16656:SF5">
    <property type="entry name" value="ALPHA-S2-CASEIN-LIKE B"/>
    <property type="match status" value="1"/>
</dbReference>
<dbReference type="KEGG" id="mcal:110295077"/>
<accession>A0A6P5PMH4</accession>
<evidence type="ECO:0000256" key="3">
    <source>
        <dbReference type="ARBA" id="ARBA00010179"/>
    </source>
</evidence>
<dbReference type="AlphaFoldDB" id="A0A6P5PMH4"/>
<keyword evidence="8" id="KW-1185">Reference proteome</keyword>
<reference evidence="9" key="1">
    <citation type="submission" date="2025-08" db="UniProtKB">
        <authorList>
            <consortium name="RefSeq"/>
        </authorList>
    </citation>
    <scope>IDENTIFICATION</scope>
</reference>
<dbReference type="GeneID" id="110295077"/>
<dbReference type="PANTHER" id="PTHR16656">
    <property type="entry name" value="ALPHA-S2-CASEIN-LIKE B"/>
    <property type="match status" value="1"/>
</dbReference>
<keyword evidence="6" id="KW-0494">Milk protein</keyword>
<dbReference type="InterPro" id="IPR031305">
    <property type="entry name" value="Casein_CS"/>
</dbReference>
<dbReference type="GO" id="GO:0005615">
    <property type="term" value="C:extracellular space"/>
    <property type="evidence" value="ECO:0007669"/>
    <property type="project" value="TreeGrafter"/>
</dbReference>
<keyword evidence="4" id="KW-0964">Secreted</keyword>
<feature type="signal peptide" evidence="7">
    <location>
        <begin position="1"/>
        <end position="15"/>
    </location>
</feature>
<dbReference type="Proteomes" id="UP000515126">
    <property type="component" value="Chromosome 5"/>
</dbReference>
<evidence type="ECO:0000256" key="6">
    <source>
        <dbReference type="ARBA" id="ARBA00022743"/>
    </source>
</evidence>
<comment type="subcellular location">
    <subcellularLocation>
        <location evidence="2">Secreted</location>
    </subcellularLocation>
</comment>
<gene>
    <name evidence="9" type="primary">LOC110295077</name>
</gene>
<protein>
    <submittedName>
        <fullName evidence="9">Alpha-S2-casein-like B isoform X1</fullName>
    </submittedName>
</protein>
<comment type="similarity">
    <text evidence="3">Belongs to the alpha-casein family.</text>
</comment>
<dbReference type="InterPro" id="IPR011175">
    <property type="entry name" value="Alpha-s2_casein"/>
</dbReference>